<name>H6X3Y5_9CAUD</name>
<keyword evidence="1" id="KW-0472">Membrane</keyword>
<reference evidence="2 3" key="1">
    <citation type="journal article" date="2012" name="J. Virol.">
        <title>Genome of Klebsiella sp.-Infecting Bacteriophage vB_KleM_RaK2.</title>
        <authorList>
            <person name="Simoliunas E."/>
            <person name="Kaliniene L."/>
            <person name="Truncaite L."/>
            <person name="Klausa V."/>
            <person name="Zajanckauskaite A."/>
            <person name="Meskys R."/>
        </authorList>
    </citation>
    <scope>NUCLEOTIDE SEQUENCE [LARGE SCALE GENOMIC DNA]</scope>
</reference>
<dbReference type="RefSeq" id="YP_007007333.1">
    <property type="nucleotide sequence ID" value="NC_019526.1"/>
</dbReference>
<evidence type="ECO:0000313" key="3">
    <source>
        <dbReference type="Proteomes" id="UP000007524"/>
    </source>
</evidence>
<dbReference type="Proteomes" id="UP000007524">
    <property type="component" value="Segment"/>
</dbReference>
<gene>
    <name evidence="2" type="ORF">RaK2_00178</name>
</gene>
<keyword evidence="1" id="KW-0812">Transmembrane</keyword>
<protein>
    <submittedName>
        <fullName evidence="2">Uncharacterized protein</fullName>
    </submittedName>
</protein>
<evidence type="ECO:0000313" key="2">
    <source>
        <dbReference type="EMBL" id="AFA44451.1"/>
    </source>
</evidence>
<organism evidence="2 3">
    <name type="scientific">Klebsiella phage vB_KleM_RaK2</name>
    <dbReference type="NCBI Taxonomy" id="1147094"/>
    <lineage>
        <taxon>Viruses</taxon>
        <taxon>Duplodnaviria</taxon>
        <taxon>Heunggongvirae</taxon>
        <taxon>Uroviricota</taxon>
        <taxon>Caudoviricetes</taxon>
        <taxon>Alcyoneusvirus</taxon>
        <taxon>Alcyoneusvirus RaK2</taxon>
    </lineage>
</organism>
<feature type="transmembrane region" description="Helical" evidence="1">
    <location>
        <begin position="43"/>
        <end position="63"/>
    </location>
</feature>
<keyword evidence="3" id="KW-1185">Reference proteome</keyword>
<sequence length="120" mass="13952">MWYIISVVVLSVLVGIVLLKGVTYTMSKIDKYQENSVIDLFIDYPKSIIAFLFVMVLIGFYMVSHQIGEMYTCAIRSSSQNVETEYSWYFDKCRFKNKDGAWVDIDRLLGMPDGKEHEQQ</sequence>
<dbReference type="KEGG" id="vg:14012766"/>
<dbReference type="OrthoDB" id="24152at10239"/>
<proteinExistence type="predicted"/>
<dbReference type="GeneID" id="14012766"/>
<dbReference type="EMBL" id="JQ513383">
    <property type="protein sequence ID" value="AFA44451.1"/>
    <property type="molecule type" value="Genomic_DNA"/>
</dbReference>
<evidence type="ECO:0000256" key="1">
    <source>
        <dbReference type="SAM" id="Phobius"/>
    </source>
</evidence>
<keyword evidence="1" id="KW-1133">Transmembrane helix</keyword>
<accession>H6X3Y5</accession>